<evidence type="ECO:0000256" key="1">
    <source>
        <dbReference type="ARBA" id="ARBA00000213"/>
    </source>
</evidence>
<dbReference type="GO" id="GO:0005730">
    <property type="term" value="C:nucleolus"/>
    <property type="evidence" value="ECO:0007669"/>
    <property type="project" value="TreeGrafter"/>
</dbReference>
<dbReference type="GO" id="GO:0007059">
    <property type="term" value="P:chromosome segregation"/>
    <property type="evidence" value="ECO:0007669"/>
    <property type="project" value="TreeGrafter"/>
</dbReference>
<evidence type="ECO:0000256" key="7">
    <source>
        <dbReference type="ARBA" id="ARBA00023242"/>
    </source>
</evidence>
<feature type="active site" description="O-(3'-phospho-DNA)-tyrosine intermediate" evidence="8">
    <location>
        <position position="805"/>
    </location>
</feature>
<comment type="function">
    <text evidence="9">Releases the supercoiling and torsional tension of DNA introduced during the DNA replication and transcription by transiently cleaving and rejoining one strand of the DNA duplex. Introduces a single-strand break via transesterification at the specific target site 5'-[CT]CCTTp site in duplex DNA. The scissile phosphodiester is attacked by the catalytic tyrosine of the enzyme, resulting in the formation of a DNA-(3'-phosphotyrosyl)-enzyme intermediate and the expulsion of a 5'-OH DNA strand. The free DNA strand then undergoes passage around the unbroken strand thus removing DNA supercoils. Finally, in the religation step, the DNA 5'-OH attacks the covalent intermediate to expel the active-site tyrosine and restore the DNA phosphodiester backbone.</text>
</comment>
<dbReference type="EMBL" id="JH795858">
    <property type="protein sequence ID" value="EJU04243.1"/>
    <property type="molecule type" value="Genomic_DNA"/>
</dbReference>
<dbReference type="InterPro" id="IPR013499">
    <property type="entry name" value="TopoI_euk"/>
</dbReference>
<dbReference type="CDD" id="cd03488">
    <property type="entry name" value="Topoisomer_IB_N_htopoI_like"/>
    <property type="match status" value="1"/>
</dbReference>
<comment type="subcellular location">
    <subcellularLocation>
        <location evidence="2">Nucleus</location>
    </subcellularLocation>
</comment>
<dbReference type="GO" id="GO:0006260">
    <property type="term" value="P:DNA replication"/>
    <property type="evidence" value="ECO:0007669"/>
    <property type="project" value="TreeGrafter"/>
</dbReference>
<evidence type="ECO:0000256" key="2">
    <source>
        <dbReference type="ARBA" id="ARBA00004123"/>
    </source>
</evidence>
<dbReference type="RefSeq" id="XP_040631137.1">
    <property type="nucleotide sequence ID" value="XM_040774832.1"/>
</dbReference>
<dbReference type="Gene3D" id="1.10.132.10">
    <property type="match status" value="1"/>
</dbReference>
<dbReference type="InterPro" id="IPR011010">
    <property type="entry name" value="DNA_brk_join_enz"/>
</dbReference>
<dbReference type="InterPro" id="IPR014727">
    <property type="entry name" value="TopoI_cat_a/b-sub_euk"/>
</dbReference>
<dbReference type="Pfam" id="PF02919">
    <property type="entry name" value="Topoisom_I_N"/>
    <property type="match status" value="1"/>
</dbReference>
<dbReference type="Pfam" id="PF01028">
    <property type="entry name" value="Topoisom_I"/>
    <property type="match status" value="1"/>
</dbReference>
<feature type="region of interest" description="Disordered" evidence="11">
    <location>
        <begin position="1"/>
        <end position="234"/>
    </location>
</feature>
<name>M5GFM6_DACPD</name>
<comment type="catalytic activity">
    <reaction evidence="1 8 9">
        <text>ATP-independent breakage of single-stranded DNA, followed by passage and rejoining.</text>
        <dbReference type="EC" id="5.6.2.1"/>
    </reaction>
</comment>
<reference evidence="13 14" key="1">
    <citation type="journal article" date="2012" name="Science">
        <title>The Paleozoic origin of enzymatic lignin decomposition reconstructed from 31 fungal genomes.</title>
        <authorList>
            <person name="Floudas D."/>
            <person name="Binder M."/>
            <person name="Riley R."/>
            <person name="Barry K."/>
            <person name="Blanchette R.A."/>
            <person name="Henrissat B."/>
            <person name="Martinez A.T."/>
            <person name="Otillar R."/>
            <person name="Spatafora J.W."/>
            <person name="Yadav J.S."/>
            <person name="Aerts A."/>
            <person name="Benoit I."/>
            <person name="Boyd A."/>
            <person name="Carlson A."/>
            <person name="Copeland A."/>
            <person name="Coutinho P.M."/>
            <person name="de Vries R.P."/>
            <person name="Ferreira P."/>
            <person name="Findley K."/>
            <person name="Foster B."/>
            <person name="Gaskell J."/>
            <person name="Glotzer D."/>
            <person name="Gorecki P."/>
            <person name="Heitman J."/>
            <person name="Hesse C."/>
            <person name="Hori C."/>
            <person name="Igarashi K."/>
            <person name="Jurgens J.A."/>
            <person name="Kallen N."/>
            <person name="Kersten P."/>
            <person name="Kohler A."/>
            <person name="Kuees U."/>
            <person name="Kumar T.K.A."/>
            <person name="Kuo A."/>
            <person name="LaButti K."/>
            <person name="Larrondo L.F."/>
            <person name="Lindquist E."/>
            <person name="Ling A."/>
            <person name="Lombard V."/>
            <person name="Lucas S."/>
            <person name="Lundell T."/>
            <person name="Martin R."/>
            <person name="McLaughlin D.J."/>
            <person name="Morgenstern I."/>
            <person name="Morin E."/>
            <person name="Murat C."/>
            <person name="Nagy L.G."/>
            <person name="Nolan M."/>
            <person name="Ohm R.A."/>
            <person name="Patyshakuliyeva A."/>
            <person name="Rokas A."/>
            <person name="Ruiz-Duenas F.J."/>
            <person name="Sabat G."/>
            <person name="Salamov A."/>
            <person name="Samejima M."/>
            <person name="Schmutz J."/>
            <person name="Slot J.C."/>
            <person name="St John F."/>
            <person name="Stenlid J."/>
            <person name="Sun H."/>
            <person name="Sun S."/>
            <person name="Syed K."/>
            <person name="Tsang A."/>
            <person name="Wiebenga A."/>
            <person name="Young D."/>
            <person name="Pisabarro A."/>
            <person name="Eastwood D.C."/>
            <person name="Martin F."/>
            <person name="Cullen D."/>
            <person name="Grigoriev I.V."/>
            <person name="Hibbett D.S."/>
        </authorList>
    </citation>
    <scope>NUCLEOTIDE SEQUENCE [LARGE SCALE GENOMIC DNA]</scope>
    <source>
        <strain evidence="13 14">DJM-731 SS1</strain>
    </source>
</reference>
<feature type="domain" description="DNA topoisomerase I eukaryotic-type" evidence="12">
    <location>
        <begin position="396"/>
        <end position="819"/>
    </location>
</feature>
<comment type="similarity">
    <text evidence="3 8 9">Belongs to the type IB topoisomerase family.</text>
</comment>
<dbReference type="PANTHER" id="PTHR10290">
    <property type="entry name" value="DNA TOPOISOMERASE I"/>
    <property type="match status" value="1"/>
</dbReference>
<dbReference type="InterPro" id="IPR036202">
    <property type="entry name" value="TopoI_DNA-bd_euk_N_sf"/>
</dbReference>
<keyword evidence="14" id="KW-1185">Reference proteome</keyword>
<dbReference type="FunFam" id="1.10.10.41:FF:000001">
    <property type="entry name" value="DNA topoisomerase I"/>
    <property type="match status" value="1"/>
</dbReference>
<dbReference type="Pfam" id="PF14370">
    <property type="entry name" value="Topo_C_assoc"/>
    <property type="match status" value="1"/>
</dbReference>
<evidence type="ECO:0000256" key="3">
    <source>
        <dbReference type="ARBA" id="ARBA00006645"/>
    </source>
</evidence>
<dbReference type="PANTHER" id="PTHR10290:SF3">
    <property type="entry name" value="DNA TOPOISOMERASE 1"/>
    <property type="match status" value="1"/>
</dbReference>
<dbReference type="EC" id="5.6.2.1" evidence="9"/>
<dbReference type="SUPFAM" id="SSF56741">
    <property type="entry name" value="Eukaryotic DNA topoisomerase I, N-terminal DNA-binding fragment"/>
    <property type="match status" value="1"/>
</dbReference>
<dbReference type="STRING" id="1858805.M5GFM6"/>
<dbReference type="GO" id="GO:0006265">
    <property type="term" value="P:DNA topological change"/>
    <property type="evidence" value="ECO:0007669"/>
    <property type="project" value="UniProtKB-UniRule"/>
</dbReference>
<dbReference type="InterPro" id="IPR001631">
    <property type="entry name" value="TopoI"/>
</dbReference>
<protein>
    <recommendedName>
        <fullName evidence="9">DNA topoisomerase I</fullName>
        <ecNumber evidence="9">5.6.2.1</ecNumber>
    </recommendedName>
    <alternativeName>
        <fullName evidence="9">DNA topoisomerase 1</fullName>
    </alternativeName>
</protein>
<dbReference type="GO" id="GO:0003917">
    <property type="term" value="F:DNA topoisomerase type I (single strand cut, ATP-independent) activity"/>
    <property type="evidence" value="ECO:0007669"/>
    <property type="project" value="UniProtKB-UniRule"/>
</dbReference>
<feature type="compositionally biased region" description="Polar residues" evidence="11">
    <location>
        <begin position="18"/>
        <end position="43"/>
    </location>
</feature>
<organism evidence="13 14">
    <name type="scientific">Dacryopinax primogenitus (strain DJM 731)</name>
    <name type="common">Brown rot fungus</name>
    <dbReference type="NCBI Taxonomy" id="1858805"/>
    <lineage>
        <taxon>Eukaryota</taxon>
        <taxon>Fungi</taxon>
        <taxon>Dikarya</taxon>
        <taxon>Basidiomycota</taxon>
        <taxon>Agaricomycotina</taxon>
        <taxon>Dacrymycetes</taxon>
        <taxon>Dacrymycetales</taxon>
        <taxon>Dacrymycetaceae</taxon>
        <taxon>Dacryopinax</taxon>
    </lineage>
</organism>
<evidence type="ECO:0000256" key="9">
    <source>
        <dbReference type="RuleBase" id="RU365101"/>
    </source>
</evidence>
<proteinExistence type="inferred from homology"/>
<dbReference type="OrthoDB" id="47179at2759"/>
<dbReference type="GeneID" id="63689894"/>
<evidence type="ECO:0000256" key="8">
    <source>
        <dbReference type="PROSITE-ProRule" id="PRU01382"/>
    </source>
</evidence>
<dbReference type="Gene3D" id="2.170.11.10">
    <property type="entry name" value="DNA Topoisomerase I, domain 2"/>
    <property type="match status" value="1"/>
</dbReference>
<evidence type="ECO:0000256" key="5">
    <source>
        <dbReference type="ARBA" id="ARBA00023125"/>
    </source>
</evidence>
<evidence type="ECO:0000313" key="14">
    <source>
        <dbReference type="Proteomes" id="UP000030653"/>
    </source>
</evidence>
<dbReference type="PROSITE" id="PS52038">
    <property type="entry name" value="TOPO_IB_2"/>
    <property type="match status" value="1"/>
</dbReference>
<keyword evidence="4 8" id="KW-0799">Topoisomerase</keyword>
<dbReference type="InterPro" id="IPR013034">
    <property type="entry name" value="DNA_topo_DNA_db_N_dom1"/>
</dbReference>
<dbReference type="SMART" id="SM00435">
    <property type="entry name" value="TOPEUc"/>
    <property type="match status" value="1"/>
</dbReference>
<evidence type="ECO:0000313" key="13">
    <source>
        <dbReference type="EMBL" id="EJU04243.1"/>
    </source>
</evidence>
<dbReference type="HOGENOM" id="CLU_009193_1_0_1"/>
<sequence length="846" mass="95924">MARLPDSSDSEDDRPLATTANGHAKSNGSNVNGKRPLPSSSSELTDDDKPLVYSSDEDDDKPIAQMTKSIAVPMPGAVEKSGVEDDVPLAKANGRASRGGRRQSYKEEDYGDEDEDDSDEPIAKRAAKKRTSTGKGKQPPKKRVKKGPDADASSDEDIPLAKHKAAKSKAAPKPTEKKRKSEPATPSAQNGRAQVKKEESVSPVKPRGKTAKSEEADAEAQAKAEEEAEEEESYKYWEKLNAEGDGSQKWSTLEHNGVLFPPPYQPLPSHVKMLYDGKVVELPHESEEVAGFFGAMLETPHAQDNQFRNNFFEDFQAVLSKYPPRNGIKIKSLDACDFRPMYEHFEAERAKKKAMSTAEKKETKKVKDALEEPYLYCMLDGRKEKVGNFRVEPPGLFRGRGEHPRKGRLKLRLHPEDMIINIGEGSKIPVPNIPGKWKEVIHDNTVTWLANWKENINGNSKYVFLAAGSSLKGQSDIAKFEKARELKKHVDRLRKDYTADLGSKVMAERQRATAIYFIDRYALRAGNEKGDEEADTVGCCSLRYEHVTMEKPDKLILDFLGKDSIRYYNELKVEPQIFKNVRIFKEGKSEGDDLFDRVTTASLNKYLQSYMKGLTAKVFRTYNASITCQQLLEKLTDPNATVAEKILSFNRANRELRALKYQRRKLRLALLTQEPQLKKKKKELLEEESDLDDEWIANHEDELRKKDIEKAEKKFEKEKEKAAADGEDEPKASVLEGRLETINEEYDRLKKERGTKTAELKTAKSSEKIEEAIEKLDERIKNFRYQMTDREEGKEVSLTTSKTNYIDPRIIAAWAKKHEVPIEKVLPKSLITKFPWAVEVDADYIF</sequence>
<evidence type="ECO:0000256" key="4">
    <source>
        <dbReference type="ARBA" id="ARBA00023029"/>
    </source>
</evidence>
<dbReference type="PRINTS" id="PR00416">
    <property type="entry name" value="EUTPISMRASEI"/>
</dbReference>
<dbReference type="SUPFAM" id="SSF56349">
    <property type="entry name" value="DNA breaking-rejoining enzymes"/>
    <property type="match status" value="1"/>
</dbReference>
<dbReference type="InterPro" id="IPR014711">
    <property type="entry name" value="TopoI_cat_a-hlx-sub_euk"/>
</dbReference>
<dbReference type="Gene3D" id="1.10.10.41">
    <property type="entry name" value="Yeast DNA topoisomerase - domain 1"/>
    <property type="match status" value="1"/>
</dbReference>
<keyword evidence="7" id="KW-0539">Nucleus</keyword>
<dbReference type="CDD" id="cd00659">
    <property type="entry name" value="Topo_IB_C"/>
    <property type="match status" value="1"/>
</dbReference>
<evidence type="ECO:0000256" key="11">
    <source>
        <dbReference type="SAM" id="MobiDB-lite"/>
    </source>
</evidence>
<gene>
    <name evidence="13" type="ORF">DACRYDRAFT_48410</name>
</gene>
<dbReference type="GO" id="GO:0005694">
    <property type="term" value="C:chromosome"/>
    <property type="evidence" value="ECO:0007669"/>
    <property type="project" value="InterPro"/>
</dbReference>
<dbReference type="FunFam" id="2.170.11.10:FF:000001">
    <property type="entry name" value="DNA topoisomerase I"/>
    <property type="match status" value="1"/>
</dbReference>
<keyword evidence="10" id="KW-0175">Coiled coil</keyword>
<feature type="compositionally biased region" description="Acidic residues" evidence="11">
    <location>
        <begin position="109"/>
        <end position="120"/>
    </location>
</feature>
<dbReference type="Proteomes" id="UP000030653">
    <property type="component" value="Unassembled WGS sequence"/>
</dbReference>
<evidence type="ECO:0000256" key="10">
    <source>
        <dbReference type="SAM" id="Coils"/>
    </source>
</evidence>
<dbReference type="InterPro" id="IPR013030">
    <property type="entry name" value="DNA_topo_DNA_db_N_dom2"/>
</dbReference>
<dbReference type="Gene3D" id="3.90.15.10">
    <property type="entry name" value="Topoisomerase I, Chain A, domain 3"/>
    <property type="match status" value="1"/>
</dbReference>
<keyword evidence="6 8" id="KW-0413">Isomerase</keyword>
<dbReference type="AlphaFoldDB" id="M5GFM6"/>
<evidence type="ECO:0000256" key="6">
    <source>
        <dbReference type="ARBA" id="ARBA00023235"/>
    </source>
</evidence>
<dbReference type="InterPro" id="IPR048045">
    <property type="entry name" value="Topoisomer_I_DNA-bd"/>
</dbReference>
<keyword evidence="5 8" id="KW-0238">DNA-binding</keyword>
<dbReference type="InterPro" id="IPR013500">
    <property type="entry name" value="TopoI_cat_euk"/>
</dbReference>
<dbReference type="OMA" id="HRWKEVK"/>
<dbReference type="FunFam" id="3.90.15.10:FF:000003">
    <property type="entry name" value="DNA topoisomerase I"/>
    <property type="match status" value="1"/>
</dbReference>
<dbReference type="GO" id="GO:0003677">
    <property type="term" value="F:DNA binding"/>
    <property type="evidence" value="ECO:0007669"/>
    <property type="project" value="UniProtKB-UniRule"/>
</dbReference>
<feature type="compositionally biased region" description="Basic residues" evidence="11">
    <location>
        <begin position="125"/>
        <end position="145"/>
    </location>
</feature>
<feature type="coiled-coil region" evidence="10">
    <location>
        <begin position="705"/>
        <end position="786"/>
    </location>
</feature>
<dbReference type="InterPro" id="IPR025834">
    <property type="entry name" value="TopoI_C_dom"/>
</dbReference>
<dbReference type="InterPro" id="IPR051062">
    <property type="entry name" value="Topoisomerase_IB"/>
</dbReference>
<feature type="compositionally biased region" description="Basic and acidic residues" evidence="11">
    <location>
        <begin position="211"/>
        <end position="225"/>
    </location>
</feature>
<dbReference type="InterPro" id="IPR008336">
    <property type="entry name" value="TopoI_DNA-bd_euk"/>
</dbReference>
<evidence type="ECO:0000259" key="12">
    <source>
        <dbReference type="SMART" id="SM00435"/>
    </source>
</evidence>
<accession>M5GFM6</accession>